<comment type="subunit">
    <text evidence="3">Interacts promiscuously (via SAM domain) with EPHA5, EPHA6, EPHA7, EPHA8, EPHB1, EPHB2, EPHB3 and EPHB4 (via SAM domain) (in vitro).</text>
</comment>
<dbReference type="Pfam" id="PF26285">
    <property type="entry name" value="SASH1_Homeodomain"/>
    <property type="match status" value="1"/>
</dbReference>
<evidence type="ECO:0000313" key="7">
    <source>
        <dbReference type="EMBL" id="PVD28467.1"/>
    </source>
</evidence>
<dbReference type="GO" id="GO:0005737">
    <property type="term" value="C:cytoplasm"/>
    <property type="evidence" value="ECO:0007669"/>
    <property type="project" value="UniProtKB-SubCell"/>
</dbReference>
<comment type="subcellular location">
    <subcellularLocation>
        <location evidence="1">Cytoplasm</location>
    </subcellularLocation>
</comment>
<dbReference type="SMART" id="SM00454">
    <property type="entry name" value="SAM"/>
    <property type="match status" value="1"/>
</dbReference>
<dbReference type="InterPro" id="IPR013761">
    <property type="entry name" value="SAM/pointed_sf"/>
</dbReference>
<dbReference type="Pfam" id="PF07647">
    <property type="entry name" value="SAM_2"/>
    <property type="match status" value="1"/>
</dbReference>
<dbReference type="EMBL" id="PZQS01000006">
    <property type="protein sequence ID" value="PVD28467.1"/>
    <property type="molecule type" value="Genomic_DNA"/>
</dbReference>
<sequence length="440" mass="47959">MAGTSIVEDWLRSLNLVQYTQAFIDNGYDDLEVCKQIGEDDLDAIGVRKDSHREALLQAVQALREEGGTAVYFTLEETGVTRADPHRGSIATSPRTSLNGGGGSTVGGMVRDDAKSVVLGTNGETAAVPRVASKQQPPGVGATAPSAEHLPVTGHVGGSVGGNVRRMDAYDVGKKALLTYPKVQLKGILGEKLYEDEIYLANPPYTTQEGLLCRSSILALAVKYAEELQTHLGHVMESLEELWNYALTSGEYSPIHGSIPLHQVYGHPTPHFGYGLGQRGLPPPLPTCPPPTTSHIERCSDLQHHLETGHRHDIHAHQNYVAIDGGVCCIFPRKIIPDPSCAGEEGKKKGSTWGRFLRNLGIRRSGRKNSYKQQQGDLMAYEITMSDEDRMALMQMVKEGKISTETAVSVSRPFKPHGIGCNMFYNPEETSYSQSEPRTI</sequence>
<evidence type="ECO:0000256" key="3">
    <source>
        <dbReference type="ARBA" id="ARBA00065890"/>
    </source>
</evidence>
<feature type="region of interest" description="Disordered" evidence="5">
    <location>
        <begin position="131"/>
        <end position="158"/>
    </location>
</feature>
<keyword evidence="2" id="KW-0963">Cytoplasm</keyword>
<feature type="region of interest" description="Disordered" evidence="5">
    <location>
        <begin position="84"/>
        <end position="106"/>
    </location>
</feature>
<accession>A0A2T7P4W9</accession>
<dbReference type="Gene3D" id="1.10.150.50">
    <property type="entry name" value="Transcription Factor, Ets-1"/>
    <property type="match status" value="1"/>
</dbReference>
<evidence type="ECO:0000256" key="5">
    <source>
        <dbReference type="SAM" id="MobiDB-lite"/>
    </source>
</evidence>
<dbReference type="InterPro" id="IPR058666">
    <property type="entry name" value="SASH1/NUB1_homeodomain"/>
</dbReference>
<keyword evidence="8" id="KW-1185">Reference proteome</keyword>
<evidence type="ECO:0000313" key="8">
    <source>
        <dbReference type="Proteomes" id="UP000245119"/>
    </source>
</evidence>
<dbReference type="FunFam" id="1.10.150.50:FF:000055">
    <property type="entry name" value="Sterile alpha motif domain containing 5"/>
    <property type="match status" value="1"/>
</dbReference>
<evidence type="ECO:0000256" key="4">
    <source>
        <dbReference type="ARBA" id="ARBA00073398"/>
    </source>
</evidence>
<reference evidence="7 8" key="1">
    <citation type="submission" date="2018-04" db="EMBL/GenBank/DDBJ databases">
        <title>The genome of golden apple snail Pomacea canaliculata provides insight into stress tolerance and invasive adaptation.</title>
        <authorList>
            <person name="Liu C."/>
            <person name="Liu B."/>
            <person name="Ren Y."/>
            <person name="Zhang Y."/>
            <person name="Wang H."/>
            <person name="Li S."/>
            <person name="Jiang F."/>
            <person name="Yin L."/>
            <person name="Zhang G."/>
            <person name="Qian W."/>
            <person name="Fan W."/>
        </authorList>
    </citation>
    <scope>NUCLEOTIDE SEQUENCE [LARGE SCALE GENOMIC DNA]</scope>
    <source>
        <strain evidence="7">SZHN2017</strain>
        <tissue evidence="7">Muscle</tissue>
    </source>
</reference>
<evidence type="ECO:0000256" key="1">
    <source>
        <dbReference type="ARBA" id="ARBA00004496"/>
    </source>
</evidence>
<dbReference type="AlphaFoldDB" id="A0A2T7P4W9"/>
<evidence type="ECO:0000256" key="2">
    <source>
        <dbReference type="ARBA" id="ARBA00022490"/>
    </source>
</evidence>
<dbReference type="PANTHER" id="PTHR12301">
    <property type="entry name" value="SAM-DOMAIN, SH3 AND NUCLEAR LOCALIZATION SIGNALS PROTEIN RELATED"/>
    <property type="match status" value="1"/>
</dbReference>
<dbReference type="PROSITE" id="PS50105">
    <property type="entry name" value="SAM_DOMAIN"/>
    <property type="match status" value="1"/>
</dbReference>
<dbReference type="OrthoDB" id="1919336at2759"/>
<dbReference type="InterPro" id="IPR001660">
    <property type="entry name" value="SAM"/>
</dbReference>
<comment type="caution">
    <text evidence="7">The sequence shown here is derived from an EMBL/GenBank/DDBJ whole genome shotgun (WGS) entry which is preliminary data.</text>
</comment>
<dbReference type="Proteomes" id="UP000245119">
    <property type="component" value="Linkage Group LG6"/>
</dbReference>
<gene>
    <name evidence="7" type="ORF">C0Q70_11055</name>
</gene>
<organism evidence="7 8">
    <name type="scientific">Pomacea canaliculata</name>
    <name type="common">Golden apple snail</name>
    <dbReference type="NCBI Taxonomy" id="400727"/>
    <lineage>
        <taxon>Eukaryota</taxon>
        <taxon>Metazoa</taxon>
        <taxon>Spiralia</taxon>
        <taxon>Lophotrochozoa</taxon>
        <taxon>Mollusca</taxon>
        <taxon>Gastropoda</taxon>
        <taxon>Caenogastropoda</taxon>
        <taxon>Architaenioglossa</taxon>
        <taxon>Ampullarioidea</taxon>
        <taxon>Ampullariidae</taxon>
        <taxon>Pomacea</taxon>
    </lineage>
</organism>
<name>A0A2T7P4W9_POMCA</name>
<protein>
    <recommendedName>
        <fullName evidence="4">Sterile alpha motif domain-containing protein 5</fullName>
    </recommendedName>
</protein>
<dbReference type="PANTHER" id="PTHR12301:SF8">
    <property type="entry name" value="STERILE ALPHA MOTIF DOMAIN-CONTAINING PROTEIN 5"/>
    <property type="match status" value="1"/>
</dbReference>
<proteinExistence type="predicted"/>
<evidence type="ECO:0000259" key="6">
    <source>
        <dbReference type="PROSITE" id="PS50105"/>
    </source>
</evidence>
<feature type="domain" description="SAM" evidence="6">
    <location>
        <begin position="7"/>
        <end position="66"/>
    </location>
</feature>
<dbReference type="InterPro" id="IPR051725">
    <property type="entry name" value="SAM-SH3_domain_protein"/>
</dbReference>
<dbReference type="SUPFAM" id="SSF47769">
    <property type="entry name" value="SAM/Pointed domain"/>
    <property type="match status" value="1"/>
</dbReference>